<dbReference type="SUPFAM" id="SSF53720">
    <property type="entry name" value="ALDH-like"/>
    <property type="match status" value="1"/>
</dbReference>
<dbReference type="CDD" id="cd07078">
    <property type="entry name" value="ALDH"/>
    <property type="match status" value="1"/>
</dbReference>
<dbReference type="InterPro" id="IPR016162">
    <property type="entry name" value="Ald_DH_N"/>
</dbReference>
<reference evidence="4 5" key="1">
    <citation type="journal article" date="2015" name="Nature">
        <title>rRNA introns, odd ribosomes, and small enigmatic genomes across a large radiation of phyla.</title>
        <authorList>
            <person name="Brown C.T."/>
            <person name="Hug L.A."/>
            <person name="Thomas B.C."/>
            <person name="Sharon I."/>
            <person name="Castelle C.J."/>
            <person name="Singh A."/>
            <person name="Wilkins M.J."/>
            <person name="Williams K.H."/>
            <person name="Banfield J.F."/>
        </authorList>
    </citation>
    <scope>NUCLEOTIDE SEQUENCE [LARGE SCALE GENOMIC DNA]</scope>
</reference>
<evidence type="ECO:0000313" key="5">
    <source>
        <dbReference type="Proteomes" id="UP000034531"/>
    </source>
</evidence>
<dbReference type="GO" id="GO:0016620">
    <property type="term" value="F:oxidoreductase activity, acting on the aldehyde or oxo group of donors, NAD or NADP as acceptor"/>
    <property type="evidence" value="ECO:0007669"/>
    <property type="project" value="InterPro"/>
</dbReference>
<gene>
    <name evidence="4" type="ORF">UT84_C0016G0006</name>
</gene>
<dbReference type="InterPro" id="IPR016161">
    <property type="entry name" value="Ald_DH/histidinol_DH"/>
</dbReference>
<evidence type="ECO:0000313" key="4">
    <source>
        <dbReference type="EMBL" id="KKR49977.1"/>
    </source>
</evidence>
<dbReference type="Gene3D" id="3.40.605.10">
    <property type="entry name" value="Aldehyde Dehydrogenase, Chain A, domain 1"/>
    <property type="match status" value="1"/>
</dbReference>
<dbReference type="Pfam" id="PF00171">
    <property type="entry name" value="Aldedh"/>
    <property type="match status" value="1"/>
</dbReference>
<dbReference type="Proteomes" id="UP000034531">
    <property type="component" value="Unassembled WGS sequence"/>
</dbReference>
<name>A0A0G0UIG4_9BACT</name>
<organism evidence="4 5">
    <name type="scientific">Candidatus Curtissbacteria bacterium GW2011_GWA1_40_16</name>
    <dbReference type="NCBI Taxonomy" id="1618405"/>
    <lineage>
        <taxon>Bacteria</taxon>
        <taxon>Candidatus Curtissiibacteriota</taxon>
    </lineage>
</organism>
<evidence type="ECO:0000256" key="2">
    <source>
        <dbReference type="ARBA" id="ARBA00023002"/>
    </source>
</evidence>
<dbReference type="FunFam" id="3.40.309.10:FF:000009">
    <property type="entry name" value="Aldehyde dehydrogenase A"/>
    <property type="match status" value="1"/>
</dbReference>
<keyword evidence="2" id="KW-0560">Oxidoreductase</keyword>
<dbReference type="PANTHER" id="PTHR42804:SF1">
    <property type="entry name" value="ALDEHYDE DEHYDROGENASE-RELATED"/>
    <property type="match status" value="1"/>
</dbReference>
<dbReference type="PATRIC" id="fig|1618405.3.peg.640"/>
<dbReference type="EMBL" id="LBYI01000016">
    <property type="protein sequence ID" value="KKR49977.1"/>
    <property type="molecule type" value="Genomic_DNA"/>
</dbReference>
<dbReference type="AlphaFoldDB" id="A0A0G0UIG4"/>
<protein>
    <submittedName>
        <fullName evidence="4">Aldehyde Dehydrogenase</fullName>
    </submittedName>
</protein>
<dbReference type="InterPro" id="IPR016163">
    <property type="entry name" value="Ald_DH_C"/>
</dbReference>
<feature type="domain" description="Aldehyde dehydrogenase" evidence="3">
    <location>
        <begin position="4"/>
        <end position="453"/>
    </location>
</feature>
<dbReference type="PANTHER" id="PTHR42804">
    <property type="entry name" value="ALDEHYDE DEHYDROGENASE"/>
    <property type="match status" value="1"/>
</dbReference>
<accession>A0A0G0UIG4</accession>
<dbReference type="Gene3D" id="3.40.309.10">
    <property type="entry name" value="Aldehyde Dehydrogenase, Chain A, domain 2"/>
    <property type="match status" value="1"/>
</dbReference>
<comment type="caution">
    <text evidence="4">The sequence shown here is derived from an EMBL/GenBank/DDBJ whole genome shotgun (WGS) entry which is preliminary data.</text>
</comment>
<evidence type="ECO:0000256" key="1">
    <source>
        <dbReference type="ARBA" id="ARBA00009986"/>
    </source>
</evidence>
<proteinExistence type="inferred from homology"/>
<comment type="similarity">
    <text evidence="1">Belongs to the aldehyde dehydrogenase family.</text>
</comment>
<dbReference type="InterPro" id="IPR015590">
    <property type="entry name" value="Aldehyde_DH_dom"/>
</dbReference>
<sequence>MAMIKSINPSTNEVLGEVEISTEKDIKEKITKAHKAKENWRDLGIEGRVKALRMVVENFKTHKEEIAKLTSSEMGMPISLSRGDVDDSLKYFSWYLDNAEKYLSPEVVYEDEKTKHIVYREPIGVSANITPWNFTVSNFVWSVPQSLVCGNVVIYKASEEVPLCGKLIENIVRESNLPEGVFSEIYGAGEVGKILVNGDIDMICFTGSTKTGKYLYEVAAKKFIKVFLELGGSAPGIVFEDADVDRVLDSVFENRFLFTGQICDGLKRLIVHKGKFDEVVKKLVQKINFTKVGDAINEKTEIGPLVSMGQLNTLEEQVKDALEKGAKVEVGGERIKNFAGSFYKPTILTNIKKNMRVWDEEVFGPVLPIVSFKNEEEAIELGNDTKYGLGSYIYSENKEKIRRVASKINAGMVSTNNASYLQPTSPFGGYKESGIGREHGKFGFYELTQVKVVAEEKT</sequence>
<evidence type="ECO:0000259" key="3">
    <source>
        <dbReference type="Pfam" id="PF00171"/>
    </source>
</evidence>